<name>A0A2H3TCD0_FUSOX</name>
<evidence type="ECO:0000313" key="1">
    <source>
        <dbReference type="EMBL" id="SCO83305.1"/>
    </source>
</evidence>
<proteinExistence type="predicted"/>
<protein>
    <submittedName>
        <fullName evidence="1">Uncharacterized protein</fullName>
    </submittedName>
</protein>
<reference evidence="2" key="1">
    <citation type="submission" date="2016-09" db="EMBL/GenBank/DDBJ databases">
        <authorList>
            <person name="Guldener U."/>
        </authorList>
    </citation>
    <scope>NUCLEOTIDE SEQUENCE [LARGE SCALE GENOMIC DNA]</scope>
    <source>
        <strain evidence="2">V64-1</strain>
    </source>
</reference>
<gene>
    <name evidence="1" type="ORF">FRV6_07518</name>
</gene>
<organism evidence="1 2">
    <name type="scientific">Fusarium oxysporum</name>
    <name type="common">Fusarium vascular wilt</name>
    <dbReference type="NCBI Taxonomy" id="5507"/>
    <lineage>
        <taxon>Eukaryota</taxon>
        <taxon>Fungi</taxon>
        <taxon>Dikarya</taxon>
        <taxon>Ascomycota</taxon>
        <taxon>Pezizomycotina</taxon>
        <taxon>Sordariomycetes</taxon>
        <taxon>Hypocreomycetidae</taxon>
        <taxon>Hypocreales</taxon>
        <taxon>Nectriaceae</taxon>
        <taxon>Fusarium</taxon>
        <taxon>Fusarium oxysporum species complex</taxon>
    </lineage>
</organism>
<accession>A0A2H3TCD0</accession>
<dbReference type="EMBL" id="FMJY01000004">
    <property type="protein sequence ID" value="SCO83305.1"/>
    <property type="molecule type" value="Genomic_DNA"/>
</dbReference>
<dbReference type="Proteomes" id="UP000219369">
    <property type="component" value="Unassembled WGS sequence"/>
</dbReference>
<sequence length="27" mass="3044">MPIAIEAQTFKYSSNPDTFVAQNEVSR</sequence>
<evidence type="ECO:0000313" key="2">
    <source>
        <dbReference type="Proteomes" id="UP000219369"/>
    </source>
</evidence>
<dbReference type="AlphaFoldDB" id="A0A2H3TCD0"/>